<evidence type="ECO:0008006" key="3">
    <source>
        <dbReference type="Google" id="ProtNLM"/>
    </source>
</evidence>
<reference evidence="2" key="1">
    <citation type="journal article" date="2019" name="Int. J. Syst. Evol. Microbiol.">
        <title>The Global Catalogue of Microorganisms (GCM) 10K type strain sequencing project: providing services to taxonomists for standard genome sequencing and annotation.</title>
        <authorList>
            <consortium name="The Broad Institute Genomics Platform"/>
            <consortium name="The Broad Institute Genome Sequencing Center for Infectious Disease"/>
            <person name="Wu L."/>
            <person name="Ma J."/>
        </authorList>
    </citation>
    <scope>NUCLEOTIDE SEQUENCE [LARGE SCALE GENOMIC DNA]</scope>
    <source>
        <strain evidence="2">JCM 14304</strain>
    </source>
</reference>
<name>A0ABP4QKS6_9ACTN</name>
<evidence type="ECO:0000313" key="1">
    <source>
        <dbReference type="EMBL" id="GAA1614306.1"/>
    </source>
</evidence>
<dbReference type="RefSeq" id="WP_344201164.1">
    <property type="nucleotide sequence ID" value="NZ_BAAAND010000013.1"/>
</dbReference>
<proteinExistence type="predicted"/>
<protein>
    <recommendedName>
        <fullName evidence="3">DUF4255 domain-containing protein</fullName>
    </recommendedName>
</protein>
<evidence type="ECO:0000313" key="2">
    <source>
        <dbReference type="Proteomes" id="UP001500190"/>
    </source>
</evidence>
<dbReference type="Proteomes" id="UP001500190">
    <property type="component" value="Unassembled WGS sequence"/>
</dbReference>
<sequence>MAGWEGLREELRRLLVEAPEALRALPDPDSVPARTPVRIMLAAWATEIAAGLQATYPELVELEVGAMRYPAGELIRYVRVPELRGRPAADIGIDVEALAPLTVRSGWDLWQDVLVRNRGDREQVLITMGELSSVVADGSGRVVGRFAGPHALPRVGFAVGAGEERPVPVLIGTASLVPELGYAVPPGQWRLVIGVRTETGAEGEASLELTVTA</sequence>
<keyword evidence="2" id="KW-1185">Reference proteome</keyword>
<comment type="caution">
    <text evidence="1">The sequence shown here is derived from an EMBL/GenBank/DDBJ whole genome shotgun (WGS) entry which is preliminary data.</text>
</comment>
<dbReference type="EMBL" id="BAAAND010000013">
    <property type="protein sequence ID" value="GAA1614306.1"/>
    <property type="molecule type" value="Genomic_DNA"/>
</dbReference>
<organism evidence="1 2">
    <name type="scientific">Kribbella karoonensis</name>
    <dbReference type="NCBI Taxonomy" id="324851"/>
    <lineage>
        <taxon>Bacteria</taxon>
        <taxon>Bacillati</taxon>
        <taxon>Actinomycetota</taxon>
        <taxon>Actinomycetes</taxon>
        <taxon>Propionibacteriales</taxon>
        <taxon>Kribbellaceae</taxon>
        <taxon>Kribbella</taxon>
    </lineage>
</organism>
<accession>A0ABP4QKS6</accession>
<gene>
    <name evidence="1" type="ORF">GCM10009742_77050</name>
</gene>